<protein>
    <submittedName>
        <fullName evidence="2">Uncharacterized protein</fullName>
    </submittedName>
</protein>
<dbReference type="AlphaFoldDB" id="A0A2G3E794"/>
<proteinExistence type="predicted"/>
<gene>
    <name evidence="2" type="ORF">CSX00_12940</name>
    <name evidence="1" type="ORF">CSX01_08335</name>
</gene>
<reference evidence="2" key="1">
    <citation type="submission" date="2017-10" db="EMBL/GenBank/DDBJ databases">
        <title>Resolving the taxonomy of Roseburia spp., Eubacterium rectale and Agathobacter spp. through phylogenomic analysis.</title>
        <authorList>
            <person name="Sheridan P.O."/>
            <person name="Walker A.W."/>
            <person name="Duncan S.H."/>
            <person name="Scott K.P."/>
            <person name="Toole P.W.O."/>
            <person name="Luis P."/>
            <person name="Flint H.J."/>
        </authorList>
    </citation>
    <scope>NUCLEOTIDE SEQUENCE [LARGE SCALE GENOMIC DNA]</scope>
    <source>
        <strain evidence="2">JK10</strain>
        <strain evidence="1">JK626</strain>
    </source>
</reference>
<accession>A0A2G3E794</accession>
<organism evidence="2 3">
    <name type="scientific">Pseudobutyrivibrio ruminis</name>
    <dbReference type="NCBI Taxonomy" id="46206"/>
    <lineage>
        <taxon>Bacteria</taxon>
        <taxon>Bacillati</taxon>
        <taxon>Bacillota</taxon>
        <taxon>Clostridia</taxon>
        <taxon>Lachnospirales</taxon>
        <taxon>Lachnospiraceae</taxon>
        <taxon>Pseudobutyrivibrio</taxon>
    </lineage>
</organism>
<name>A0A2G3E794_9FIRM</name>
<dbReference type="EMBL" id="PDYF01000012">
    <property type="protein sequence ID" value="PHU34786.1"/>
    <property type="molecule type" value="Genomic_DNA"/>
</dbReference>
<dbReference type="EMBL" id="PDYH01000060">
    <property type="protein sequence ID" value="PHU38973.1"/>
    <property type="molecule type" value="Genomic_DNA"/>
</dbReference>
<evidence type="ECO:0000313" key="3">
    <source>
        <dbReference type="Proteomes" id="UP000224317"/>
    </source>
</evidence>
<keyword evidence="3" id="KW-1185">Reference proteome</keyword>
<evidence type="ECO:0000313" key="2">
    <source>
        <dbReference type="EMBL" id="PHU38973.1"/>
    </source>
</evidence>
<dbReference type="Proteomes" id="UP000224317">
    <property type="component" value="Unassembled WGS sequence"/>
</dbReference>
<dbReference type="RefSeq" id="WP_099392055.1">
    <property type="nucleotide sequence ID" value="NZ_PDYF01000012.1"/>
</dbReference>
<evidence type="ECO:0000313" key="1">
    <source>
        <dbReference type="EMBL" id="PHU34786.1"/>
    </source>
</evidence>
<dbReference type="Proteomes" id="UP000225889">
    <property type="component" value="Unassembled WGS sequence"/>
</dbReference>
<comment type="caution">
    <text evidence="2">The sequence shown here is derived from an EMBL/GenBank/DDBJ whole genome shotgun (WGS) entry which is preliminary data.</text>
</comment>
<sequence length="156" mass="17996">MDNQITLIGAVKLLKSKDYFILTYLTKNQVKKKYEMKETVCFHTKETRSSRDAIRTGNIVLITGQIMSNKEDEDLLIINPISYHILEPNGNKKETAYLIRFGIDYNRIHVVNPTENSHFITHPIPIKDNVDWNGALSTKSLIRLSIPVFSQQKLYS</sequence>
<reference evidence="2" key="2">
    <citation type="submission" date="2017-10" db="EMBL/GenBank/DDBJ databases">
        <authorList>
            <person name="Banno H."/>
            <person name="Chua N.-H."/>
        </authorList>
    </citation>
    <scope>NUCLEOTIDE SEQUENCE [LARGE SCALE GENOMIC DNA]</scope>
    <source>
        <strain evidence="2">JK10</strain>
        <strain evidence="1">JK626</strain>
    </source>
</reference>